<dbReference type="EMBL" id="LAZR01000685">
    <property type="protein sequence ID" value="KKN60738.1"/>
    <property type="molecule type" value="Genomic_DNA"/>
</dbReference>
<organism evidence="1">
    <name type="scientific">marine sediment metagenome</name>
    <dbReference type="NCBI Taxonomy" id="412755"/>
    <lineage>
        <taxon>unclassified sequences</taxon>
        <taxon>metagenomes</taxon>
        <taxon>ecological metagenomes</taxon>
    </lineage>
</organism>
<sequence length="139" mass="14991">MVVAPLPVPDSERCLPNGRKVRGSSFSYGDGESNRFTSGKRSPCGHLAPCGCDVASAIAGTPACCVQCPLTVCIDDMVQGYRTLRQYMRAEEAHRLRNLGFRSDDIAARIGVSERTTYRLLKIARETAVAKVKLNGSAA</sequence>
<name>A0A0F9V4B5_9ZZZZ</name>
<reference evidence="1" key="1">
    <citation type="journal article" date="2015" name="Nature">
        <title>Complex archaea that bridge the gap between prokaryotes and eukaryotes.</title>
        <authorList>
            <person name="Spang A."/>
            <person name="Saw J.H."/>
            <person name="Jorgensen S.L."/>
            <person name="Zaremba-Niedzwiedzka K."/>
            <person name="Martijn J."/>
            <person name="Lind A.E."/>
            <person name="van Eijk R."/>
            <person name="Schleper C."/>
            <person name="Guy L."/>
            <person name="Ettema T.J."/>
        </authorList>
    </citation>
    <scope>NUCLEOTIDE SEQUENCE</scope>
</reference>
<gene>
    <name evidence="1" type="ORF">LCGC14_0529370</name>
</gene>
<accession>A0A0F9V4B5</accession>
<proteinExistence type="predicted"/>
<protein>
    <submittedName>
        <fullName evidence="1">Uncharacterized protein</fullName>
    </submittedName>
</protein>
<comment type="caution">
    <text evidence="1">The sequence shown here is derived from an EMBL/GenBank/DDBJ whole genome shotgun (WGS) entry which is preliminary data.</text>
</comment>
<dbReference type="AlphaFoldDB" id="A0A0F9V4B5"/>
<evidence type="ECO:0000313" key="1">
    <source>
        <dbReference type="EMBL" id="KKN60738.1"/>
    </source>
</evidence>